<dbReference type="EMBL" id="VSSQ01000792">
    <property type="protein sequence ID" value="MPM01378.1"/>
    <property type="molecule type" value="Genomic_DNA"/>
</dbReference>
<dbReference type="AlphaFoldDB" id="A0A644WCZ7"/>
<gene>
    <name evidence="2" type="ORF">SDC9_47618</name>
</gene>
<feature type="compositionally biased region" description="Basic and acidic residues" evidence="1">
    <location>
        <begin position="87"/>
        <end position="96"/>
    </location>
</feature>
<feature type="region of interest" description="Disordered" evidence="1">
    <location>
        <begin position="70"/>
        <end position="113"/>
    </location>
</feature>
<reference evidence="2" key="1">
    <citation type="submission" date="2019-08" db="EMBL/GenBank/DDBJ databases">
        <authorList>
            <person name="Kucharzyk K."/>
            <person name="Murdoch R.W."/>
            <person name="Higgins S."/>
            <person name="Loffler F."/>
        </authorList>
    </citation>
    <scope>NUCLEOTIDE SEQUENCE</scope>
</reference>
<accession>A0A644WCZ7</accession>
<dbReference type="PROSITE" id="PS51257">
    <property type="entry name" value="PROKAR_LIPOPROTEIN"/>
    <property type="match status" value="1"/>
</dbReference>
<feature type="compositionally biased region" description="Basic residues" evidence="1">
    <location>
        <begin position="34"/>
        <end position="43"/>
    </location>
</feature>
<sequence>MEKSGAYGKKQGCRSFPFHGILCGCSSRLTGTKTKQRTQKAKNSRSGQSGARDPVDRYIVRGGSVDFQHPFQAASDGEGCDAGIVKVEGKPPREEPSSQEPQNPECKRAADERKEEEINHIIGVNAVAEILVNETEKAAEKRNAEKNPGGFQRPFLLILSSR</sequence>
<evidence type="ECO:0000256" key="1">
    <source>
        <dbReference type="SAM" id="MobiDB-lite"/>
    </source>
</evidence>
<proteinExistence type="predicted"/>
<comment type="caution">
    <text evidence="2">The sequence shown here is derived from an EMBL/GenBank/DDBJ whole genome shotgun (WGS) entry which is preliminary data.</text>
</comment>
<feature type="region of interest" description="Disordered" evidence="1">
    <location>
        <begin position="32"/>
        <end position="57"/>
    </location>
</feature>
<evidence type="ECO:0000313" key="2">
    <source>
        <dbReference type="EMBL" id="MPM01378.1"/>
    </source>
</evidence>
<protein>
    <submittedName>
        <fullName evidence="2">Uncharacterized protein</fullName>
    </submittedName>
</protein>
<organism evidence="2">
    <name type="scientific">bioreactor metagenome</name>
    <dbReference type="NCBI Taxonomy" id="1076179"/>
    <lineage>
        <taxon>unclassified sequences</taxon>
        <taxon>metagenomes</taxon>
        <taxon>ecological metagenomes</taxon>
    </lineage>
</organism>
<name>A0A644WCZ7_9ZZZZ</name>